<dbReference type="Pfam" id="PF26215">
    <property type="entry name" value="HTH_animal"/>
    <property type="match status" value="1"/>
</dbReference>
<evidence type="ECO:0000313" key="6">
    <source>
        <dbReference type="Proteomes" id="UP000663829"/>
    </source>
</evidence>
<evidence type="ECO:0000259" key="2">
    <source>
        <dbReference type="Pfam" id="PF03496"/>
    </source>
</evidence>
<organism evidence="4 6">
    <name type="scientific">Didymodactylos carnosus</name>
    <dbReference type="NCBI Taxonomy" id="1234261"/>
    <lineage>
        <taxon>Eukaryota</taxon>
        <taxon>Metazoa</taxon>
        <taxon>Spiralia</taxon>
        <taxon>Gnathifera</taxon>
        <taxon>Rotifera</taxon>
        <taxon>Eurotatoria</taxon>
        <taxon>Bdelloidea</taxon>
        <taxon>Philodinida</taxon>
        <taxon>Philodinidae</taxon>
        <taxon>Didymodactylos</taxon>
    </lineage>
</organism>
<dbReference type="Pfam" id="PF03496">
    <property type="entry name" value="ADPrib_exo_Tox"/>
    <property type="match status" value="1"/>
</dbReference>
<dbReference type="InterPro" id="IPR058912">
    <property type="entry name" value="HTH_animal"/>
</dbReference>
<dbReference type="AlphaFoldDB" id="A0A814VPJ3"/>
<proteinExistence type="predicted"/>
<sequence>MSVEGINCLESNDSTGLCASSSRGHEELVELQSKDGVVVRSLKNKRDLTAYNKTKNNQFRQLFRRQNAAERFISLDGFRIEWMRNDCYIEQKAAWLIYSKNARRTTEPMSVYVSIIKAWYLDNHHISNIRDTELIRWFFNKASEEEDPIQLIKIYTRETSYYRKLNEYLAIEHTNGWNNDNINRQSILSLMRFHSSLQQFSFIGVTYRGMRVTETDLEQYAVGTCLMNKAFLSTSKDRRVAEAFADSCGSIDGRLTAICVYEICLDTYRSAIDIETISEFQDEQEVLIHPLKYRNTNYLKWDACLPRHQKIGLINSLVVRALCICSNNVLLDDELKFLRDVLNANGYSVKLIERTIKHTIHKENQTDQQSNMNKNQQWNNDTNGKEMPVNIVLSYLEKELYSFEKKLKKLMKNIKI</sequence>
<comment type="caution">
    <text evidence="4">The sequence shown here is derived from an EMBL/GenBank/DDBJ whole genome shotgun (WGS) entry which is preliminary data.</text>
</comment>
<dbReference type="EMBL" id="CAJNOQ010008313">
    <property type="protein sequence ID" value="CAF1193844.1"/>
    <property type="molecule type" value="Genomic_DNA"/>
</dbReference>
<reference evidence="4" key="1">
    <citation type="submission" date="2021-02" db="EMBL/GenBank/DDBJ databases">
        <authorList>
            <person name="Nowell W R."/>
        </authorList>
    </citation>
    <scope>NUCLEOTIDE SEQUENCE</scope>
</reference>
<feature type="compositionally biased region" description="Polar residues" evidence="1">
    <location>
        <begin position="366"/>
        <end position="382"/>
    </location>
</feature>
<keyword evidence="6" id="KW-1185">Reference proteome</keyword>
<feature type="region of interest" description="Disordered" evidence="1">
    <location>
        <begin position="362"/>
        <end position="383"/>
    </location>
</feature>
<evidence type="ECO:0000256" key="1">
    <source>
        <dbReference type="SAM" id="MobiDB-lite"/>
    </source>
</evidence>
<feature type="domain" description="Helix-turn-helix" evidence="3">
    <location>
        <begin position="298"/>
        <end position="357"/>
    </location>
</feature>
<dbReference type="InterPro" id="IPR003540">
    <property type="entry name" value="ADP-ribosyltransferase"/>
</dbReference>
<dbReference type="GO" id="GO:0005576">
    <property type="term" value="C:extracellular region"/>
    <property type="evidence" value="ECO:0007669"/>
    <property type="project" value="InterPro"/>
</dbReference>
<dbReference type="OrthoDB" id="539213at2759"/>
<evidence type="ECO:0000313" key="5">
    <source>
        <dbReference type="EMBL" id="CAF3958036.1"/>
    </source>
</evidence>
<evidence type="ECO:0008006" key="7">
    <source>
        <dbReference type="Google" id="ProtNLM"/>
    </source>
</evidence>
<dbReference type="Proteomes" id="UP000681722">
    <property type="component" value="Unassembled WGS sequence"/>
</dbReference>
<gene>
    <name evidence="4" type="ORF">GPM918_LOCUS23349</name>
    <name evidence="5" type="ORF">SRO942_LOCUS23342</name>
</gene>
<feature type="domain" description="ADP ribosyltransferase" evidence="2">
    <location>
        <begin position="152"/>
        <end position="288"/>
    </location>
</feature>
<dbReference type="SUPFAM" id="SSF56399">
    <property type="entry name" value="ADP-ribosylation"/>
    <property type="match status" value="1"/>
</dbReference>
<dbReference type="PROSITE" id="PS51996">
    <property type="entry name" value="TR_MART"/>
    <property type="match status" value="1"/>
</dbReference>
<name>A0A814VPJ3_9BILA</name>
<evidence type="ECO:0000259" key="3">
    <source>
        <dbReference type="Pfam" id="PF26215"/>
    </source>
</evidence>
<dbReference type="EMBL" id="CAJOBC010008307">
    <property type="protein sequence ID" value="CAF3958036.1"/>
    <property type="molecule type" value="Genomic_DNA"/>
</dbReference>
<protein>
    <recommendedName>
        <fullName evidence="7">NAD(P)(+)--arginine ADP-ribosyltransferase</fullName>
    </recommendedName>
</protein>
<dbReference type="Gene3D" id="3.90.176.10">
    <property type="entry name" value="Toxin ADP-ribosyltransferase, Chain A, domain 1"/>
    <property type="match status" value="1"/>
</dbReference>
<dbReference type="Proteomes" id="UP000663829">
    <property type="component" value="Unassembled WGS sequence"/>
</dbReference>
<accession>A0A814VPJ3</accession>
<evidence type="ECO:0000313" key="4">
    <source>
        <dbReference type="EMBL" id="CAF1193844.1"/>
    </source>
</evidence>